<dbReference type="InterPro" id="IPR032109">
    <property type="entry name" value="Big_3_5"/>
</dbReference>
<feature type="domain" description="Bacterial Ig-like" evidence="3">
    <location>
        <begin position="1103"/>
        <end position="1185"/>
    </location>
</feature>
<feature type="domain" description="Bacterial Ig-like" evidence="3">
    <location>
        <begin position="1195"/>
        <end position="1281"/>
    </location>
</feature>
<sequence>MNLQAPLSSHQPSSGSQPLTRIASARLSMPQPRSKRVASKAAVTSALRALASLAVVLSVGLAPAQSPVTLVPASTVVGHSAAAVTVTVTMTASGNAASPVALTQGIANLDFAISGGSCTSGASYSVGQQCTATVIFTPKYPGLRLGAVVVPNAAGGVLGEALVSGNSTGSLAVLTPGNITTVAGDAAWVYNGDGQPATSSNIFLPQGVVTDAAGNIFLSDSTNNRIRRVDATTGIISTVAGTGAPGYTGDGGLATSAEVSQPSGITIDGAGNLYFADTGNSVIRRIDAVTGMISTVVGNATQGYTGNGAAASAAELSLPQGVSFDAAGNMYVSDTGNNVVRQVNTSGIITAIAGNGTQGFSGDGGLATSARLNQPWSTLVTNSGALLIADFNNSRIRSVSAGTITTFAGTGTIGFMGDGGQATLAELNAPAALAEDPAGNIYIGDTANNRVREVISSTGIIQTLAGTGSEVYSTADEGQPANKVGLYGPYALYFDQAGNLFIADMFHNRVREISANNTQLTYPDMKEGKISAPISVVIANDGNADLHPQASIFTQSALDAGTTTCATGVALSSDSTCTLGVEFAPTVVASPDTGSLVLPSDAGNTPITIKLTGNVLSVNPTTLALASSANPAAIGSAVSFTATISAPDATTGTVVFSDGATQLCSITLGTSGQATCTSSTLSLGAHTIKAVYSGDTNNASAQSSITQLIQQQDTLTLGGAPNPATVGENVTFSFTATAPSGTPTGTAKFYDGTALLSTQTLSGGAASFSTGTLSVGTHSITVQYSGDNSNAAGTSNVVNEVINSATSTTTLATSNATVLVGTSVSFTATVTGSASQTPTGTVTFKDGATALGSGTLNGSGIAVFSTATLAPGAHIITAVYGGDAHSSSSTSTALTETVNQLTTTTALSTSANPISAGATVQLTATVVIGSGSTADGAITGTVTFTNGATVLGTASVNGSGVATLSTNQLNTGSQAVVATYNGNTNYSTSTSTAVTEVVTQTASSTTAQGTPAAPMAGQTVTVTATVSSPTSPPNGTVTVTLGGTVVGIGTLNASGVVTLSVSTLPVGTDVLTVSYAGNANYSASSNTVTVQVSAATTQTALLSSANPQSLGQPVTLTATVTSTDAGITGSVSFLDGATSLGTATVNGSGIATLSTSALAFGSHTITAVYSGDTNHATSTSGAITERIVQAATAVLTSSANPAVSGQAVTFTVKITGAASTTPTGNVTFTDGGVTLGTAALDATGTAFVSSSTLAVGTHPIAVTYPGDTNYSNAQASLTETVQNASTQVSLVASANPAIYGTAVTLTATVSSNGTPASGTVTFTDGTVTIGTGTLNASGVAVMSTSALTPGVHSIVANYGGSGSTGASVSTALALKVEQMTQVVLVSSENPANTLDTVTLTAAVTNAGQGIPTGTVTFTDGASNLGTASVGANGTAVLTGVTFTAGNHSLVASYSGDATDLPATSAQLVEGVTLRPTTTTLTATNANPADPQAATLIAVIRWTGLGSTIPTGSVTFTSGSLTLGTAAVDSTGVATLDVELQSTSQTIVATYAGDTNYATSTSIATSVAGGAATQFTLGVTPAQVSIPTGQHTVVNVTLNSIKSFSDTLELGCLGLPEYATCTFSNVVPQLTANGTVTVQLTVDTGNPLGSGGTTTSSSLRKPGIGAGSEGSGNSTVAFAILPAGLLFGFGLYKRRRLGALLVLLFAVAVSFGVTGCSGLHQNTTPVGTYTFKVTASGKGTGATQSQTVTLTVTN</sequence>
<dbReference type="SUPFAM" id="SSF101898">
    <property type="entry name" value="NHL repeat"/>
    <property type="match status" value="1"/>
</dbReference>
<feature type="domain" description="Bacterial Ig-like" evidence="3">
    <location>
        <begin position="907"/>
        <end position="999"/>
    </location>
</feature>
<evidence type="ECO:0000259" key="4">
    <source>
        <dbReference type="Pfam" id="PF25021"/>
    </source>
</evidence>
<evidence type="ECO:0000256" key="1">
    <source>
        <dbReference type="SAM" id="MobiDB-lite"/>
    </source>
</evidence>
<feature type="domain" description="Bacterial Ig-like" evidence="3">
    <location>
        <begin position="720"/>
        <end position="800"/>
    </location>
</feature>
<evidence type="ECO:0000259" key="3">
    <source>
        <dbReference type="Pfam" id="PF16640"/>
    </source>
</evidence>
<feature type="transmembrane region" description="Helical" evidence="2">
    <location>
        <begin position="1698"/>
        <end position="1719"/>
    </location>
</feature>
<feature type="domain" description="Bacterial Ig-like" evidence="3">
    <location>
        <begin position="1291"/>
        <end position="1376"/>
    </location>
</feature>
<reference evidence="5 6" key="1">
    <citation type="submission" date="2016-10" db="EMBL/GenBank/DDBJ databases">
        <authorList>
            <person name="de Groot N.N."/>
        </authorList>
    </citation>
    <scope>NUCLEOTIDE SEQUENCE [LARGE SCALE GENOMIC DNA]</scope>
    <source>
        <strain evidence="5 6">DSM 22489</strain>
    </source>
</reference>
<feature type="domain" description="Bacterial Ig-like" evidence="3">
    <location>
        <begin position="812"/>
        <end position="899"/>
    </location>
</feature>
<dbReference type="InterPro" id="IPR013783">
    <property type="entry name" value="Ig-like_fold"/>
</dbReference>
<dbReference type="Pfam" id="PF16640">
    <property type="entry name" value="Big_3_5"/>
    <property type="match status" value="10"/>
</dbReference>
<dbReference type="PANTHER" id="PTHR46388">
    <property type="entry name" value="NHL REPEAT-CONTAINING PROTEIN 2"/>
    <property type="match status" value="1"/>
</dbReference>
<dbReference type="Gene3D" id="2.120.10.30">
    <property type="entry name" value="TolB, C-terminal domain"/>
    <property type="match status" value="3"/>
</dbReference>
<dbReference type="EMBL" id="FNVA01000003">
    <property type="protein sequence ID" value="SEG23404.1"/>
    <property type="molecule type" value="Genomic_DNA"/>
</dbReference>
<organism evidence="5 6">
    <name type="scientific">Bryocella elongata</name>
    <dbReference type="NCBI Taxonomy" id="863522"/>
    <lineage>
        <taxon>Bacteria</taxon>
        <taxon>Pseudomonadati</taxon>
        <taxon>Acidobacteriota</taxon>
        <taxon>Terriglobia</taxon>
        <taxon>Terriglobales</taxon>
        <taxon>Acidobacteriaceae</taxon>
        <taxon>Bryocella</taxon>
    </lineage>
</organism>
<dbReference type="PANTHER" id="PTHR46388:SF2">
    <property type="entry name" value="NHL REPEAT-CONTAINING PROTEIN 2"/>
    <property type="match status" value="1"/>
</dbReference>
<feature type="domain" description="Teneurin NHL" evidence="4">
    <location>
        <begin position="248"/>
        <end position="300"/>
    </location>
</feature>
<dbReference type="InterPro" id="IPR011042">
    <property type="entry name" value="6-blade_b-propeller_TolB-like"/>
</dbReference>
<dbReference type="Gene3D" id="2.60.40.10">
    <property type="entry name" value="Immunoglobulins"/>
    <property type="match status" value="10"/>
</dbReference>
<evidence type="ECO:0000256" key="2">
    <source>
        <dbReference type="SAM" id="Phobius"/>
    </source>
</evidence>
<dbReference type="InterPro" id="IPR056822">
    <property type="entry name" value="TEN_NHL"/>
</dbReference>
<proteinExistence type="predicted"/>
<dbReference type="Proteomes" id="UP000236728">
    <property type="component" value="Unassembled WGS sequence"/>
</dbReference>
<gene>
    <name evidence="5" type="ORF">SAMN05421819_2313</name>
</gene>
<feature type="domain" description="Bacterial Ig-like" evidence="3">
    <location>
        <begin position="1010"/>
        <end position="1092"/>
    </location>
</feature>
<evidence type="ECO:0000313" key="5">
    <source>
        <dbReference type="EMBL" id="SEG23404.1"/>
    </source>
</evidence>
<dbReference type="SUPFAM" id="SSF63829">
    <property type="entry name" value="Calcium-dependent phosphotriesterase"/>
    <property type="match status" value="1"/>
</dbReference>
<keyword evidence="2" id="KW-0812">Transmembrane</keyword>
<feature type="domain" description="Bacterial Ig-like" evidence="3">
    <location>
        <begin position="1385"/>
        <end position="1468"/>
    </location>
</feature>
<protein>
    <submittedName>
        <fullName evidence="5">Ig-like domain (Group 3)</fullName>
    </submittedName>
</protein>
<feature type="domain" description="Bacterial Ig-like" evidence="3">
    <location>
        <begin position="1481"/>
        <end position="1566"/>
    </location>
</feature>
<evidence type="ECO:0000313" key="6">
    <source>
        <dbReference type="Proteomes" id="UP000236728"/>
    </source>
</evidence>
<accession>A0A1H5YHE0</accession>
<feature type="transmembrane region" description="Helical" evidence="2">
    <location>
        <begin position="1674"/>
        <end position="1691"/>
    </location>
</feature>
<feature type="domain" description="Bacterial Ig-like" evidence="3">
    <location>
        <begin position="626"/>
        <end position="706"/>
    </location>
</feature>
<name>A0A1H5YHE0_9BACT</name>
<keyword evidence="2" id="KW-0472">Membrane</keyword>
<keyword evidence="6" id="KW-1185">Reference proteome</keyword>
<dbReference type="Pfam" id="PF25021">
    <property type="entry name" value="TEN_NHL"/>
    <property type="match status" value="1"/>
</dbReference>
<keyword evidence="2" id="KW-1133">Transmembrane helix</keyword>
<feature type="region of interest" description="Disordered" evidence="1">
    <location>
        <begin position="1646"/>
        <end position="1670"/>
    </location>
</feature>